<dbReference type="PANTHER" id="PTHR34138">
    <property type="entry name" value="CELL SHAPE-DETERMINING PROTEIN MREC"/>
    <property type="match status" value="1"/>
</dbReference>
<comment type="similarity">
    <text evidence="1">Belongs to the MreC family.</text>
</comment>
<dbReference type="InterPro" id="IPR007221">
    <property type="entry name" value="MreC"/>
</dbReference>
<dbReference type="RefSeq" id="WP_307462993.1">
    <property type="nucleotide sequence ID" value="NZ_JAURUR010000001.1"/>
</dbReference>
<dbReference type="InterPro" id="IPR055342">
    <property type="entry name" value="MreC_beta-barrel_core"/>
</dbReference>
<evidence type="ECO:0000256" key="3">
    <source>
        <dbReference type="ARBA" id="ARBA00022960"/>
    </source>
</evidence>
<dbReference type="Proteomes" id="UP001232163">
    <property type="component" value="Unassembled WGS sequence"/>
</dbReference>
<reference evidence="7 8" key="1">
    <citation type="submission" date="2023-07" db="EMBL/GenBank/DDBJ databases">
        <title>Genomic Encyclopedia of Type Strains, Phase IV (KMG-IV): sequencing the most valuable type-strain genomes for metagenomic binning, comparative biology and taxonomic classification.</title>
        <authorList>
            <person name="Goeker M."/>
        </authorList>
    </citation>
    <scope>NUCLEOTIDE SEQUENCE [LARGE SCALE GENOMIC DNA]</scope>
    <source>
        <strain evidence="7 8">NIO-1023</strain>
    </source>
</reference>
<dbReference type="PANTHER" id="PTHR34138:SF1">
    <property type="entry name" value="CELL SHAPE-DETERMINING PROTEIN MREC"/>
    <property type="match status" value="1"/>
</dbReference>
<keyword evidence="8" id="KW-1185">Reference proteome</keyword>
<dbReference type="Gene3D" id="2.40.10.350">
    <property type="entry name" value="Rod shape-determining protein MreC, domain 2"/>
    <property type="match status" value="1"/>
</dbReference>
<dbReference type="Pfam" id="PF04085">
    <property type="entry name" value="MreC"/>
    <property type="match status" value="1"/>
</dbReference>
<evidence type="ECO:0000313" key="8">
    <source>
        <dbReference type="Proteomes" id="UP001232163"/>
    </source>
</evidence>
<sequence>MTGRRVNQRSRAALLYAGLLLLSLVLTRFQVASPATLRSATAPLNRVGVVTADNLRRAYTTLTEERKLGRDLERAEAENASLRERNELLTREVTRLRQLQKITETQAPNVLGIAQVVAVDPSPLLARLTLNRGSRHGVRVRMPVTVPGGLVGQVVAVAPTECTVVALVDPESSVGVTLQGSKGGRGLAHGSPPDRMKAQFSRGVPLKKGDVLVTSSLGGLYPVGIPVGRVEEVLPLGPNDVNRTVIVKPAVDVGVIEDVTILEGL</sequence>
<protein>
    <recommendedName>
        <fullName evidence="2">Cell shape-determining protein MreC</fullName>
    </recommendedName>
    <alternativeName>
        <fullName evidence="4">Cell shape protein MreC</fullName>
    </alternativeName>
</protein>
<evidence type="ECO:0000313" key="7">
    <source>
        <dbReference type="EMBL" id="MDP9762692.1"/>
    </source>
</evidence>
<keyword evidence="5" id="KW-0175">Coiled coil</keyword>
<evidence type="ECO:0000256" key="4">
    <source>
        <dbReference type="ARBA" id="ARBA00032089"/>
    </source>
</evidence>
<proteinExistence type="inferred from homology"/>
<evidence type="ECO:0000256" key="5">
    <source>
        <dbReference type="SAM" id="Coils"/>
    </source>
</evidence>
<keyword evidence="3" id="KW-0133">Cell shape</keyword>
<dbReference type="Gene3D" id="2.40.10.340">
    <property type="entry name" value="Rod shape-determining protein MreC, domain 1"/>
    <property type="match status" value="1"/>
</dbReference>
<dbReference type="PIRSF" id="PIRSF038471">
    <property type="entry name" value="MreC"/>
    <property type="match status" value="1"/>
</dbReference>
<feature type="coiled-coil region" evidence="5">
    <location>
        <begin position="65"/>
        <end position="99"/>
    </location>
</feature>
<feature type="domain" description="Rod shape-determining protein MreC beta-barrel core" evidence="6">
    <location>
        <begin position="116"/>
        <end position="262"/>
    </location>
</feature>
<comment type="caution">
    <text evidence="7">The sequence shown here is derived from an EMBL/GenBank/DDBJ whole genome shotgun (WGS) entry which is preliminary data.</text>
</comment>
<evidence type="ECO:0000256" key="1">
    <source>
        <dbReference type="ARBA" id="ARBA00009369"/>
    </source>
</evidence>
<dbReference type="InterPro" id="IPR042177">
    <property type="entry name" value="Cell/Rod_1"/>
</dbReference>
<evidence type="ECO:0000259" key="6">
    <source>
        <dbReference type="Pfam" id="PF04085"/>
    </source>
</evidence>
<gene>
    <name evidence="7" type="ORF">QO006_000105</name>
</gene>
<dbReference type="InterPro" id="IPR042175">
    <property type="entry name" value="Cell/Rod_MreC_2"/>
</dbReference>
<dbReference type="EMBL" id="JAURUR010000001">
    <property type="protein sequence ID" value="MDP9762692.1"/>
    <property type="molecule type" value="Genomic_DNA"/>
</dbReference>
<name>A0ABT9M7Z5_9DEIO</name>
<evidence type="ECO:0000256" key="2">
    <source>
        <dbReference type="ARBA" id="ARBA00013855"/>
    </source>
</evidence>
<accession>A0ABT9M7Z5</accession>
<organism evidence="7 8">
    <name type="scientific">Deinococcus enclensis</name>
    <dbReference type="NCBI Taxonomy" id="1049582"/>
    <lineage>
        <taxon>Bacteria</taxon>
        <taxon>Thermotogati</taxon>
        <taxon>Deinococcota</taxon>
        <taxon>Deinococci</taxon>
        <taxon>Deinococcales</taxon>
        <taxon>Deinococcaceae</taxon>
        <taxon>Deinococcus</taxon>
    </lineage>
</organism>